<evidence type="ECO:0000313" key="21">
    <source>
        <dbReference type="EMBL" id="CEJ81917.1"/>
    </source>
</evidence>
<evidence type="ECO:0000256" key="10">
    <source>
        <dbReference type="ARBA" id="ARBA00022806"/>
    </source>
</evidence>
<dbReference type="InterPro" id="IPR036465">
    <property type="entry name" value="vWFA_dom_sf"/>
</dbReference>
<dbReference type="FunFam" id="3.40.50.410:FF:000073">
    <property type="entry name" value="ATP-dependent DNA helicase II subunit 2"/>
    <property type="match status" value="1"/>
</dbReference>
<dbReference type="Gene3D" id="3.40.50.410">
    <property type="entry name" value="von Willebrand factor, type A domain"/>
    <property type="match status" value="1"/>
</dbReference>
<evidence type="ECO:0000256" key="5">
    <source>
        <dbReference type="ARBA" id="ARBA00021792"/>
    </source>
</evidence>
<dbReference type="GO" id="GO:0006310">
    <property type="term" value="P:DNA recombination"/>
    <property type="evidence" value="ECO:0007669"/>
    <property type="project" value="UniProtKB-KW"/>
</dbReference>
<evidence type="ECO:0000256" key="14">
    <source>
        <dbReference type="ARBA" id="ARBA00023172"/>
    </source>
</evidence>
<keyword evidence="13 19" id="KW-0238">DNA-binding</keyword>
<evidence type="ECO:0000256" key="1">
    <source>
        <dbReference type="ARBA" id="ARBA00004123"/>
    </source>
</evidence>
<comment type="subcellular location">
    <subcellularLocation>
        <location evidence="2">Chromosome</location>
        <location evidence="2">Telomere</location>
    </subcellularLocation>
    <subcellularLocation>
        <location evidence="1 19">Nucleus</location>
    </subcellularLocation>
</comment>
<dbReference type="InterPro" id="IPR002035">
    <property type="entry name" value="VWF_A"/>
</dbReference>
<keyword evidence="11 19" id="KW-0067">ATP-binding</keyword>
<reference evidence="21 22" key="1">
    <citation type="journal article" date="2015" name="Genome Announc.">
        <title>Draft Genome Sequence and Gene Annotation of the Entomopathogenic Fungus Verticillium hemipterigenum.</title>
        <authorList>
            <person name="Horn F."/>
            <person name="Habel A."/>
            <person name="Scharf D.H."/>
            <person name="Dworschak J."/>
            <person name="Brakhage A.A."/>
            <person name="Guthke R."/>
            <person name="Hertweck C."/>
            <person name="Linde J."/>
        </authorList>
    </citation>
    <scope>NUCLEOTIDE SEQUENCE [LARGE SCALE GENOMIC DNA]</scope>
</reference>
<dbReference type="SUPFAM" id="SSF53300">
    <property type="entry name" value="vWA-like"/>
    <property type="match status" value="1"/>
</dbReference>
<keyword evidence="15 19" id="KW-0234">DNA repair</keyword>
<comment type="similarity">
    <text evidence="3 19">Belongs to the ku80 family.</text>
</comment>
<dbReference type="Gene3D" id="1.10.1600.10">
    <property type="match status" value="1"/>
</dbReference>
<dbReference type="AlphaFoldDB" id="A0A0A1T6J7"/>
<evidence type="ECO:0000256" key="6">
    <source>
        <dbReference type="ARBA" id="ARBA00022454"/>
    </source>
</evidence>
<dbReference type="STRING" id="1531966.A0A0A1T6J7"/>
<dbReference type="HOGENOM" id="CLU_010975_1_1_1"/>
<accession>A0A0A1T6J7</accession>
<evidence type="ECO:0000256" key="19">
    <source>
        <dbReference type="PIRNR" id="PIRNR016570"/>
    </source>
</evidence>
<evidence type="ECO:0000256" key="2">
    <source>
        <dbReference type="ARBA" id="ARBA00004574"/>
    </source>
</evidence>
<evidence type="ECO:0000256" key="7">
    <source>
        <dbReference type="ARBA" id="ARBA00022741"/>
    </source>
</evidence>
<dbReference type="InterPro" id="IPR024193">
    <property type="entry name" value="Ku80"/>
</dbReference>
<sequence>MADKEATIFIVDLGASMAKSHSGRKESDLDWTLRYFWDKITDIVAANRKTLCVGVIGLRTDGTSNKLEAEEGYENISVLQELGPMSMSSLKALQKHMKPSKTWSGDAISAIVLAVDMMDIFTKKLKWVRKIVLITDGQGAIDGDDLSDISKKINESNIQLTVLGVDFDDPEIGFKEEDKDASKAENERSLQKLVDGCSDGIFASIKEAIDETEAPRVKTVKPYKSYDGTLTLGDPETFPEAMSINIERYFKTHLARPPGASTVVDKPDTVDPDQMEDVQFSAVKQARTYKVEDESAPGGKRDVEFEALAKGYEYGRTAVHISESEHNITKIETVKSFSILGFIPWNNYEPFLNMGDTGVIHARKFDEKSELAMSSLVWALMELESYAVARLVAKDAKDPVLVLLAPHIEPELECLYDIPLPFAEDLRTYQFPPLDKVVTVSGQTLVKHRLLPSDELNQAMSDYVDAMDLSNFGADEDGNDAEYMGIDDSYNPTIHHTNNAIKQRAVHPDKCLPDVPEILKQFTAPPEALIEKVKGHIDTLIHHAEVKKVPPKAKGRQKRDAIKPLSGLDIDALLGIETQGKITAENPVPDFKRALATASQIEEITSASKQMGDVVATLITDSFGDSKYDQAIECLGVMREELISMEEPTLYDEFITDLKKKMLSGALGGDRRDFWIKIRMAKLGLIEQSQSEVSTVTRDQAFEFYSSR</sequence>
<keyword evidence="6" id="KW-0158">Chromosome</keyword>
<keyword evidence="8 19" id="KW-0227">DNA damage</keyword>
<dbReference type="GO" id="GO:0005524">
    <property type="term" value="F:ATP binding"/>
    <property type="evidence" value="ECO:0007669"/>
    <property type="project" value="UniProtKB-UniRule"/>
</dbReference>
<dbReference type="InterPro" id="IPR036494">
    <property type="entry name" value="Ku_C_sf"/>
</dbReference>
<evidence type="ECO:0000256" key="18">
    <source>
        <dbReference type="ARBA" id="ARBA00047995"/>
    </source>
</evidence>
<evidence type="ECO:0000256" key="11">
    <source>
        <dbReference type="ARBA" id="ARBA00022840"/>
    </source>
</evidence>
<evidence type="ECO:0000256" key="13">
    <source>
        <dbReference type="ARBA" id="ARBA00023125"/>
    </source>
</evidence>
<comment type="function">
    <text evidence="17">Single-stranded DNA-dependent ATP-dependent helicase. Involved in non-homologous end joining (NHEJ) DNA double strand break repair. DNA-binding is sequence-independent but has a high affinity to nicks in double-stranded DNA and to the ends of duplex DNA. Binds to naturally occurring chromosomal ends, and therefore provides chromosomal end protection. Required also for telomere recombination to repair telomeric ends in the absence of telomerase. KU70, of the KU70/KU80 heterodimer, binds to the stem loop of TLC1, the RNA component of telomerase. Involved in telomere maintenance. Interacts with telomeric repeats and subtelomeric sequences thereby controlling telomere length and protecting against subtelomeric rearrangement. Maintains telomeric chromatin, which is involved in silencing the expression of genes located at the telomere. Required for mating-type switching.</text>
</comment>
<dbReference type="PANTHER" id="PTHR12604">
    <property type="entry name" value="KU AUTOANTIGEN DNA HELICASE"/>
    <property type="match status" value="1"/>
</dbReference>
<dbReference type="InterPro" id="IPR005161">
    <property type="entry name" value="Ku_N"/>
</dbReference>
<dbReference type="GO" id="GO:0003678">
    <property type="term" value="F:DNA helicase activity"/>
    <property type="evidence" value="ECO:0007669"/>
    <property type="project" value="UniProtKB-EC"/>
</dbReference>
<dbReference type="EC" id="3.6.4.12" evidence="4 19"/>
<evidence type="ECO:0000313" key="22">
    <source>
        <dbReference type="Proteomes" id="UP000039046"/>
    </source>
</evidence>
<gene>
    <name evidence="21" type="ORF">VHEMI02016</name>
</gene>
<dbReference type="OrthoDB" id="30826at2759"/>
<keyword evidence="16 19" id="KW-0539">Nucleus</keyword>
<dbReference type="InterPro" id="IPR006164">
    <property type="entry name" value="DNA_bd_Ku70/Ku80"/>
</dbReference>
<feature type="domain" description="VWFA" evidence="20">
    <location>
        <begin position="6"/>
        <end position="209"/>
    </location>
</feature>
<evidence type="ECO:0000256" key="4">
    <source>
        <dbReference type="ARBA" id="ARBA00012551"/>
    </source>
</evidence>
<keyword evidence="7 19" id="KW-0547">Nucleotide-binding</keyword>
<dbReference type="SUPFAM" id="SSF100939">
    <property type="entry name" value="SPOC domain-like"/>
    <property type="match status" value="1"/>
</dbReference>
<evidence type="ECO:0000259" key="20">
    <source>
        <dbReference type="PROSITE" id="PS50234"/>
    </source>
</evidence>
<dbReference type="SMART" id="SM00559">
    <property type="entry name" value="Ku78"/>
    <property type="match status" value="1"/>
</dbReference>
<organism evidence="21 22">
    <name type="scientific">[Torrubiella] hemipterigena</name>
    <dbReference type="NCBI Taxonomy" id="1531966"/>
    <lineage>
        <taxon>Eukaryota</taxon>
        <taxon>Fungi</taxon>
        <taxon>Dikarya</taxon>
        <taxon>Ascomycota</taxon>
        <taxon>Pezizomycotina</taxon>
        <taxon>Sordariomycetes</taxon>
        <taxon>Hypocreomycetidae</taxon>
        <taxon>Hypocreales</taxon>
        <taxon>Clavicipitaceae</taxon>
        <taxon>Clavicipitaceae incertae sedis</taxon>
        <taxon>'Torrubiella' clade</taxon>
    </lineage>
</organism>
<keyword evidence="22" id="KW-1185">Reference proteome</keyword>
<dbReference type="GO" id="GO:0006303">
    <property type="term" value="P:double-strand break repair via nonhomologous end joining"/>
    <property type="evidence" value="ECO:0007669"/>
    <property type="project" value="EnsemblFungi"/>
</dbReference>
<keyword evidence="12" id="KW-0779">Telomere</keyword>
<dbReference type="InterPro" id="IPR014893">
    <property type="entry name" value="Ku_PK_bind"/>
</dbReference>
<dbReference type="FunFam" id="1.10.1600.10:FF:000002">
    <property type="entry name" value="X-ray repair cross-complementing protein 5"/>
    <property type="match status" value="1"/>
</dbReference>
<dbReference type="Pfam" id="PF08785">
    <property type="entry name" value="Ku_PK_bind"/>
    <property type="match status" value="1"/>
</dbReference>
<evidence type="ECO:0000256" key="12">
    <source>
        <dbReference type="ARBA" id="ARBA00022895"/>
    </source>
</evidence>
<dbReference type="Gene3D" id="1.25.40.240">
    <property type="entry name" value="Ku, C-terminal domain"/>
    <property type="match status" value="1"/>
</dbReference>
<dbReference type="GO" id="GO:0016887">
    <property type="term" value="F:ATP hydrolysis activity"/>
    <property type="evidence" value="ECO:0007669"/>
    <property type="project" value="RHEA"/>
</dbReference>
<dbReference type="PANTHER" id="PTHR12604:SF4">
    <property type="entry name" value="X-RAY REPAIR CROSS-COMPLEMENTING PROTEIN 5"/>
    <property type="match status" value="1"/>
</dbReference>
<dbReference type="Pfam" id="PF02735">
    <property type="entry name" value="Ku"/>
    <property type="match status" value="1"/>
</dbReference>
<keyword evidence="9 19" id="KW-0378">Hydrolase</keyword>
<proteinExistence type="inferred from homology"/>
<dbReference type="Proteomes" id="UP000039046">
    <property type="component" value="Unassembled WGS sequence"/>
</dbReference>
<dbReference type="Pfam" id="PF03731">
    <property type="entry name" value="Ku_N"/>
    <property type="match status" value="1"/>
</dbReference>
<dbReference type="InterPro" id="IPR016194">
    <property type="entry name" value="SPOC-like_C_dom_sf"/>
</dbReference>
<dbReference type="SUPFAM" id="SSF101420">
    <property type="entry name" value="C-terminal domain of Ku80"/>
    <property type="match status" value="1"/>
</dbReference>
<dbReference type="GO" id="GO:0003690">
    <property type="term" value="F:double-stranded DNA binding"/>
    <property type="evidence" value="ECO:0007669"/>
    <property type="project" value="TreeGrafter"/>
</dbReference>
<dbReference type="EMBL" id="CDHN01000001">
    <property type="protein sequence ID" value="CEJ81917.1"/>
    <property type="molecule type" value="Genomic_DNA"/>
</dbReference>
<keyword evidence="14 19" id="KW-0233">DNA recombination</keyword>
<dbReference type="GO" id="GO:0140445">
    <property type="term" value="C:chromosome, telomeric repeat region"/>
    <property type="evidence" value="ECO:0007669"/>
    <property type="project" value="EnsemblFungi"/>
</dbReference>
<dbReference type="Gene3D" id="2.40.290.10">
    <property type="match status" value="1"/>
</dbReference>
<evidence type="ECO:0000256" key="15">
    <source>
        <dbReference type="ARBA" id="ARBA00023204"/>
    </source>
</evidence>
<dbReference type="GO" id="GO:0043564">
    <property type="term" value="C:Ku70:Ku80 complex"/>
    <property type="evidence" value="ECO:0007669"/>
    <property type="project" value="InterPro"/>
</dbReference>
<dbReference type="GO" id="GO:0003684">
    <property type="term" value="F:damaged DNA binding"/>
    <property type="evidence" value="ECO:0007669"/>
    <property type="project" value="InterPro"/>
</dbReference>
<evidence type="ECO:0000256" key="9">
    <source>
        <dbReference type="ARBA" id="ARBA00022801"/>
    </source>
</evidence>
<dbReference type="CDD" id="cd00873">
    <property type="entry name" value="KU80"/>
    <property type="match status" value="1"/>
</dbReference>
<evidence type="ECO:0000256" key="8">
    <source>
        <dbReference type="ARBA" id="ARBA00022763"/>
    </source>
</evidence>
<dbReference type="PROSITE" id="PS50234">
    <property type="entry name" value="VWFA"/>
    <property type="match status" value="1"/>
</dbReference>
<dbReference type="GO" id="GO:0000723">
    <property type="term" value="P:telomere maintenance"/>
    <property type="evidence" value="ECO:0007669"/>
    <property type="project" value="EnsemblFungi"/>
</dbReference>
<evidence type="ECO:0000256" key="16">
    <source>
        <dbReference type="ARBA" id="ARBA00023242"/>
    </source>
</evidence>
<comment type="catalytic activity">
    <reaction evidence="18 19">
        <text>ATP + H2O = ADP + phosphate + H(+)</text>
        <dbReference type="Rhea" id="RHEA:13065"/>
        <dbReference type="ChEBI" id="CHEBI:15377"/>
        <dbReference type="ChEBI" id="CHEBI:15378"/>
        <dbReference type="ChEBI" id="CHEBI:30616"/>
        <dbReference type="ChEBI" id="CHEBI:43474"/>
        <dbReference type="ChEBI" id="CHEBI:456216"/>
        <dbReference type="EC" id="3.6.4.12"/>
    </reaction>
</comment>
<name>A0A0A1T6J7_9HYPO</name>
<protein>
    <recommendedName>
        <fullName evidence="5 19">ATP-dependent DNA helicase II subunit 2</fullName>
        <ecNumber evidence="4 19">3.6.4.12</ecNumber>
    </recommendedName>
</protein>
<dbReference type="PIRSF" id="PIRSF016570">
    <property type="entry name" value="Ku80"/>
    <property type="match status" value="1"/>
</dbReference>
<keyword evidence="10 19" id="KW-0347">Helicase</keyword>
<dbReference type="GO" id="GO:0042162">
    <property type="term" value="F:telomeric DNA binding"/>
    <property type="evidence" value="ECO:0007669"/>
    <property type="project" value="EnsemblFungi"/>
</dbReference>
<evidence type="ECO:0000256" key="3">
    <source>
        <dbReference type="ARBA" id="ARBA00007726"/>
    </source>
</evidence>
<evidence type="ECO:0000256" key="17">
    <source>
        <dbReference type="ARBA" id="ARBA00024890"/>
    </source>
</evidence>